<comment type="caution">
    <text evidence="3">The sequence shown here is derived from an EMBL/GenBank/DDBJ whole genome shotgun (WGS) entry which is preliminary data.</text>
</comment>
<name>A0ABW9NQS8_9ACTN</name>
<sequence>MRDDQPLSIAAAQFSSVPGDVEANVHTMRNLVRTASEEGARLVLFAEMAVTGYGMELVAERPGLWLTEDDSRLGPLREACRETGTAAVVNAAVRTAGGRPGISSLVIGPDGALLTRYDKRHLHGVELDVFAPGEHDGRFTLDGVRFALTVCYDNRFPELAERARADGCRVYLASSVLEDGNDSFEAVYPVRARENGLVVAMANQVGASDIGMCLGESAIWGPDGAPLATAGRRDPGLAVAELPLAVG</sequence>
<keyword evidence="1 3" id="KW-0378">Hydrolase</keyword>
<dbReference type="InterPro" id="IPR050345">
    <property type="entry name" value="Aliph_Amidase/BUP"/>
</dbReference>
<evidence type="ECO:0000313" key="4">
    <source>
        <dbReference type="Proteomes" id="UP000460558"/>
    </source>
</evidence>
<evidence type="ECO:0000256" key="1">
    <source>
        <dbReference type="ARBA" id="ARBA00022801"/>
    </source>
</evidence>
<dbReference type="PANTHER" id="PTHR43674">
    <property type="entry name" value="NITRILASE C965.09-RELATED"/>
    <property type="match status" value="1"/>
</dbReference>
<organism evidence="3 4">
    <name type="scientific">Streptomyces katsurahamanus</name>
    <dbReference type="NCBI Taxonomy" id="2577098"/>
    <lineage>
        <taxon>Bacteria</taxon>
        <taxon>Bacillati</taxon>
        <taxon>Actinomycetota</taxon>
        <taxon>Actinomycetes</taxon>
        <taxon>Kitasatosporales</taxon>
        <taxon>Streptomycetaceae</taxon>
        <taxon>Streptomyces</taxon>
    </lineage>
</organism>
<dbReference type="PANTHER" id="PTHR43674:SF2">
    <property type="entry name" value="BETA-UREIDOPROPIONASE"/>
    <property type="match status" value="1"/>
</dbReference>
<protein>
    <submittedName>
        <fullName evidence="3">Carbon-nitrogen hydrolase family protein</fullName>
    </submittedName>
</protein>
<dbReference type="PROSITE" id="PS50263">
    <property type="entry name" value="CN_HYDROLASE"/>
    <property type="match status" value="1"/>
</dbReference>
<keyword evidence="4" id="KW-1185">Reference proteome</keyword>
<dbReference type="InterPro" id="IPR003010">
    <property type="entry name" value="C-N_Hydrolase"/>
</dbReference>
<dbReference type="GO" id="GO:0016787">
    <property type="term" value="F:hydrolase activity"/>
    <property type="evidence" value="ECO:0007669"/>
    <property type="project" value="UniProtKB-KW"/>
</dbReference>
<evidence type="ECO:0000313" key="3">
    <source>
        <dbReference type="EMBL" id="MQS35626.1"/>
    </source>
</evidence>
<dbReference type="InterPro" id="IPR036526">
    <property type="entry name" value="C-N_Hydrolase_sf"/>
</dbReference>
<proteinExistence type="predicted"/>
<dbReference type="SUPFAM" id="SSF56317">
    <property type="entry name" value="Carbon-nitrogen hydrolase"/>
    <property type="match status" value="1"/>
</dbReference>
<accession>A0ABW9NQS8</accession>
<dbReference type="Proteomes" id="UP000460558">
    <property type="component" value="Unassembled WGS sequence"/>
</dbReference>
<feature type="domain" description="CN hydrolase" evidence="2">
    <location>
        <begin position="7"/>
        <end position="244"/>
    </location>
</feature>
<dbReference type="CDD" id="cd07197">
    <property type="entry name" value="nitrilase"/>
    <property type="match status" value="1"/>
</dbReference>
<dbReference type="Gene3D" id="3.60.110.10">
    <property type="entry name" value="Carbon-nitrogen hydrolase"/>
    <property type="match status" value="1"/>
</dbReference>
<dbReference type="RefSeq" id="WP_153482085.1">
    <property type="nucleotide sequence ID" value="NZ_VDEQ01000080.1"/>
</dbReference>
<dbReference type="Pfam" id="PF00795">
    <property type="entry name" value="CN_hydrolase"/>
    <property type="match status" value="1"/>
</dbReference>
<gene>
    <name evidence="3" type="ORF">FFZ77_08410</name>
</gene>
<dbReference type="EMBL" id="VDEQ01000080">
    <property type="protein sequence ID" value="MQS35626.1"/>
    <property type="molecule type" value="Genomic_DNA"/>
</dbReference>
<reference evidence="3 4" key="1">
    <citation type="submission" date="2019-06" db="EMBL/GenBank/DDBJ databases">
        <title>Comparative genomics and metabolomics analyses of clavulanic acid producing Streptomyces species provides insight into specialized metabolism and evolution of beta-lactam biosynthetic gene clusters.</title>
        <authorList>
            <person name="Moore M.A."/>
            <person name="Cruz-Morales P."/>
            <person name="Barona Gomez F."/>
            <person name="Kapil T."/>
        </authorList>
    </citation>
    <scope>NUCLEOTIDE SEQUENCE [LARGE SCALE GENOMIC DNA]</scope>
    <source>
        <strain evidence="3 4">T-272</strain>
    </source>
</reference>
<evidence type="ECO:0000259" key="2">
    <source>
        <dbReference type="PROSITE" id="PS50263"/>
    </source>
</evidence>